<dbReference type="Pfam" id="PF04237">
    <property type="entry name" value="YjbR"/>
    <property type="match status" value="1"/>
</dbReference>
<keyword evidence="2" id="KW-1185">Reference proteome</keyword>
<organism evidence="1 2">
    <name type="scientific">Pedobacter insulae</name>
    <dbReference type="NCBI Taxonomy" id="414048"/>
    <lineage>
        <taxon>Bacteria</taxon>
        <taxon>Pseudomonadati</taxon>
        <taxon>Bacteroidota</taxon>
        <taxon>Sphingobacteriia</taxon>
        <taxon>Sphingobacteriales</taxon>
        <taxon>Sphingobacteriaceae</taxon>
        <taxon>Pedobacter</taxon>
    </lineage>
</organism>
<protein>
    <submittedName>
        <fullName evidence="1">YjbR protein</fullName>
    </submittedName>
</protein>
<dbReference type="EMBL" id="FOPP01000003">
    <property type="protein sequence ID" value="SFG94024.1"/>
    <property type="molecule type" value="Genomic_DNA"/>
</dbReference>
<dbReference type="Gene3D" id="3.90.1150.30">
    <property type="match status" value="1"/>
</dbReference>
<dbReference type="RefSeq" id="WP_090992843.1">
    <property type="nucleotide sequence ID" value="NZ_FOPP01000003.1"/>
</dbReference>
<dbReference type="SUPFAM" id="SSF142906">
    <property type="entry name" value="YjbR-like"/>
    <property type="match status" value="1"/>
</dbReference>
<dbReference type="STRING" id="414048.SAMN04489864_103343"/>
<evidence type="ECO:0000313" key="2">
    <source>
        <dbReference type="Proteomes" id="UP000199666"/>
    </source>
</evidence>
<dbReference type="OrthoDB" id="277063at2"/>
<proteinExistence type="predicted"/>
<name>A0A1I2VY13_9SPHI</name>
<dbReference type="Proteomes" id="UP000199666">
    <property type="component" value="Unassembled WGS sequence"/>
</dbReference>
<evidence type="ECO:0000313" key="1">
    <source>
        <dbReference type="EMBL" id="SFG94024.1"/>
    </source>
</evidence>
<dbReference type="InterPro" id="IPR058532">
    <property type="entry name" value="YjbR/MT2646/Rv2570-like"/>
</dbReference>
<dbReference type="InterPro" id="IPR038056">
    <property type="entry name" value="YjbR-like_sf"/>
</dbReference>
<dbReference type="AlphaFoldDB" id="A0A1I2VY13"/>
<gene>
    <name evidence="1" type="ORF">SAMN04489864_103343</name>
</gene>
<accession>A0A1I2VY13</accession>
<reference evidence="1 2" key="1">
    <citation type="submission" date="2016-10" db="EMBL/GenBank/DDBJ databases">
        <authorList>
            <person name="de Groot N.N."/>
        </authorList>
    </citation>
    <scope>NUCLEOTIDE SEQUENCE [LARGE SCALE GENOMIC DNA]</scope>
    <source>
        <strain evidence="1 2">DSM 18684</strain>
    </source>
</reference>
<sequence>MIQLKEFKVLALSFPETEEHKHFENIAFKVSKKIFVTLNEQKNQACIKLSLVDQDVFAIAGKPSIYPVPNKWGKQGWTIIELDKMEYDLLTDALTTAFCTVAPKRLAEPYLKNLNNI</sequence>